<evidence type="ECO:0000313" key="3">
    <source>
        <dbReference type="Proteomes" id="UP000030832"/>
    </source>
</evidence>
<keyword evidence="3" id="KW-1185">Reference proteome</keyword>
<dbReference type="PANTHER" id="PTHR34595">
    <property type="entry name" value="BLR5612 PROTEIN"/>
    <property type="match status" value="1"/>
</dbReference>
<sequence>MLSRVADSLYWLSLNMERADNITKLLSVRLVSILENNNQKIDRDDNWEELVKISGDIQQFYDQYADCNRSSVIEYLAFSKENPNSISSCVAIARENAKGIREIIPMELWEVINELYLKIITFSAKDVTIEQLNDFFQMLLEKSFQYQGIITGLMPRGDSYSFIMFGKHLERLRKLSRTLDVYYHKKISVRDNKENVNYHYWSAVLSAVGGYESYLQKYQALIEPLKVVNYLIFDKTLPRSANFNVHRLQYAFGKLQAEGVTSYSEALYNKLNELMSEVSYDSLDQVSISLHDYFQRLQQLCDDVGKAIMDTYYLGEIKSL</sequence>
<accession>A0A0B0IFP2</accession>
<gene>
    <name evidence="2" type="ORF">LQ50_03830</name>
</gene>
<dbReference type="STRING" id="333138.LQ50_03830"/>
<reference evidence="2 3" key="1">
    <citation type="submission" date="2014-09" db="EMBL/GenBank/DDBJ databases">
        <title>Genome sequencing and annotation of Bacillus Okhensis strain Kh10-101T.</title>
        <authorList>
            <person name="Prakash J.S."/>
        </authorList>
    </citation>
    <scope>NUCLEOTIDE SEQUENCE [LARGE SCALE GENOMIC DNA]</scope>
    <source>
        <strain evidence="3">Kh10-101T</strain>
    </source>
</reference>
<dbReference type="InterPro" id="IPR051680">
    <property type="entry name" value="ATP-dep_Glu-Cys_Ligase-2"/>
</dbReference>
<dbReference type="RefSeq" id="WP_034626267.1">
    <property type="nucleotide sequence ID" value="NZ_JRJU01000003.1"/>
</dbReference>
<dbReference type="Pfam" id="PF04168">
    <property type="entry name" value="Alpha-E"/>
    <property type="match status" value="1"/>
</dbReference>
<comment type="caution">
    <text evidence="2">The sequence shown here is derived from an EMBL/GenBank/DDBJ whole genome shotgun (WGS) entry which is preliminary data.</text>
</comment>
<dbReference type="OrthoDB" id="9803532at2"/>
<dbReference type="AlphaFoldDB" id="A0A0B0IFP2"/>
<proteinExistence type="predicted"/>
<evidence type="ECO:0000259" key="1">
    <source>
        <dbReference type="Pfam" id="PF04168"/>
    </source>
</evidence>
<dbReference type="EMBL" id="JRJU01000003">
    <property type="protein sequence ID" value="KHF41373.1"/>
    <property type="molecule type" value="Genomic_DNA"/>
</dbReference>
<name>A0A0B0IFP2_9BACI</name>
<dbReference type="InterPro" id="IPR007296">
    <property type="entry name" value="DUF403"/>
</dbReference>
<protein>
    <recommendedName>
        <fullName evidence="1">DUF403 domain-containing protein</fullName>
    </recommendedName>
</protein>
<feature type="domain" description="DUF403" evidence="1">
    <location>
        <begin position="1"/>
        <end position="312"/>
    </location>
</feature>
<dbReference type="Proteomes" id="UP000030832">
    <property type="component" value="Unassembled WGS sequence"/>
</dbReference>
<dbReference type="eggNOG" id="COG2307">
    <property type="taxonomic scope" value="Bacteria"/>
</dbReference>
<dbReference type="PANTHER" id="PTHR34595:SF7">
    <property type="entry name" value="SLL1039 PROTEIN"/>
    <property type="match status" value="1"/>
</dbReference>
<evidence type="ECO:0000313" key="2">
    <source>
        <dbReference type="EMBL" id="KHF41373.1"/>
    </source>
</evidence>
<organism evidence="2 3">
    <name type="scientific">Halalkalibacter okhensis</name>
    <dbReference type="NCBI Taxonomy" id="333138"/>
    <lineage>
        <taxon>Bacteria</taxon>
        <taxon>Bacillati</taxon>
        <taxon>Bacillota</taxon>
        <taxon>Bacilli</taxon>
        <taxon>Bacillales</taxon>
        <taxon>Bacillaceae</taxon>
        <taxon>Halalkalibacter</taxon>
    </lineage>
</organism>